<sequence length="195" mass="23256">MTVLFWNFQTNCFSSILGTFPYIIHYTYMIFQCSKLKISYKYTCANIKFKHKKWLDVFGNASAESLEGAPNDHLALFIKLVPTPRVNQRQKFKFKNVWLREDDCRDIVARSWGLGRDGGILRQVTVCGKAVGDWGRDRIGSFGKHIGFCKKRLDFLRRRSDDWGLIEFQRVRREYLDLLEKENQFWRHRAKEFWL</sequence>
<evidence type="ECO:0000313" key="2">
    <source>
        <dbReference type="Proteomes" id="UP001152523"/>
    </source>
</evidence>
<dbReference type="EMBL" id="CAMAPF010000048">
    <property type="protein sequence ID" value="CAH9084773.1"/>
    <property type="molecule type" value="Genomic_DNA"/>
</dbReference>
<protein>
    <submittedName>
        <fullName evidence="1">Uncharacterized protein</fullName>
    </submittedName>
</protein>
<organism evidence="1 2">
    <name type="scientific">Cuscuta epithymum</name>
    <dbReference type="NCBI Taxonomy" id="186058"/>
    <lineage>
        <taxon>Eukaryota</taxon>
        <taxon>Viridiplantae</taxon>
        <taxon>Streptophyta</taxon>
        <taxon>Embryophyta</taxon>
        <taxon>Tracheophyta</taxon>
        <taxon>Spermatophyta</taxon>
        <taxon>Magnoliopsida</taxon>
        <taxon>eudicotyledons</taxon>
        <taxon>Gunneridae</taxon>
        <taxon>Pentapetalae</taxon>
        <taxon>asterids</taxon>
        <taxon>lamiids</taxon>
        <taxon>Solanales</taxon>
        <taxon>Convolvulaceae</taxon>
        <taxon>Cuscuteae</taxon>
        <taxon>Cuscuta</taxon>
        <taxon>Cuscuta subgen. Cuscuta</taxon>
    </lineage>
</organism>
<name>A0AAV0CSP1_9ASTE</name>
<gene>
    <name evidence="1" type="ORF">CEPIT_LOCUS9017</name>
</gene>
<evidence type="ECO:0000313" key="1">
    <source>
        <dbReference type="EMBL" id="CAH9084773.1"/>
    </source>
</evidence>
<comment type="caution">
    <text evidence="1">The sequence shown here is derived from an EMBL/GenBank/DDBJ whole genome shotgun (WGS) entry which is preliminary data.</text>
</comment>
<proteinExistence type="predicted"/>
<reference evidence="1" key="1">
    <citation type="submission" date="2022-07" db="EMBL/GenBank/DDBJ databases">
        <authorList>
            <person name="Macas J."/>
            <person name="Novak P."/>
            <person name="Neumann P."/>
        </authorList>
    </citation>
    <scope>NUCLEOTIDE SEQUENCE</scope>
</reference>
<accession>A0AAV0CSP1</accession>
<dbReference type="AlphaFoldDB" id="A0AAV0CSP1"/>
<keyword evidence="2" id="KW-1185">Reference proteome</keyword>
<dbReference type="Proteomes" id="UP001152523">
    <property type="component" value="Unassembled WGS sequence"/>
</dbReference>